<keyword evidence="15" id="KW-1185">Reference proteome</keyword>
<feature type="signal peptide" evidence="11">
    <location>
        <begin position="1"/>
        <end position="24"/>
    </location>
</feature>
<evidence type="ECO:0000259" key="12">
    <source>
        <dbReference type="Pfam" id="PF00593"/>
    </source>
</evidence>
<dbReference type="Gene3D" id="2.40.170.20">
    <property type="entry name" value="TonB-dependent receptor, beta-barrel domain"/>
    <property type="match status" value="1"/>
</dbReference>
<keyword evidence="14" id="KW-0675">Receptor</keyword>
<evidence type="ECO:0000259" key="13">
    <source>
        <dbReference type="Pfam" id="PF07715"/>
    </source>
</evidence>
<feature type="region of interest" description="Disordered" evidence="10">
    <location>
        <begin position="194"/>
        <end position="215"/>
    </location>
</feature>
<reference evidence="14 15" key="1">
    <citation type="journal article" date="2012" name="J. Bacteriol.">
        <title>Genome Sequence of Pectin-Degrading Alishewanella agri, Isolated from Landfill Soil.</title>
        <authorList>
            <person name="Kim J."/>
            <person name="Jung J."/>
            <person name="Sung J.S."/>
            <person name="Chun J."/>
            <person name="Park W."/>
        </authorList>
    </citation>
    <scope>NUCLEOTIDE SEQUENCE [LARGE SCALE GENOMIC DNA]</scope>
    <source>
        <strain evidence="14 15">BL06</strain>
    </source>
</reference>
<dbReference type="PROSITE" id="PS52016">
    <property type="entry name" value="TONB_DEPENDENT_REC_3"/>
    <property type="match status" value="1"/>
</dbReference>
<feature type="chain" id="PRO_5003723086" evidence="11">
    <location>
        <begin position="25"/>
        <end position="832"/>
    </location>
</feature>
<evidence type="ECO:0000313" key="14">
    <source>
        <dbReference type="EMBL" id="EIW88392.1"/>
    </source>
</evidence>
<dbReference type="CDD" id="cd01347">
    <property type="entry name" value="ligand_gated_channel"/>
    <property type="match status" value="1"/>
</dbReference>
<evidence type="ECO:0000256" key="1">
    <source>
        <dbReference type="ARBA" id="ARBA00004571"/>
    </source>
</evidence>
<evidence type="ECO:0000256" key="2">
    <source>
        <dbReference type="ARBA" id="ARBA00022448"/>
    </source>
</evidence>
<dbReference type="Pfam" id="PF07715">
    <property type="entry name" value="Plug"/>
    <property type="match status" value="1"/>
</dbReference>
<keyword evidence="5 9" id="KW-0798">TonB box</keyword>
<dbReference type="SUPFAM" id="SSF56935">
    <property type="entry name" value="Porins"/>
    <property type="match status" value="1"/>
</dbReference>
<dbReference type="PANTHER" id="PTHR47234:SF3">
    <property type="entry name" value="SECRETIN_TONB SHORT N-TERMINAL DOMAIN-CONTAINING PROTEIN"/>
    <property type="match status" value="1"/>
</dbReference>
<evidence type="ECO:0000256" key="9">
    <source>
        <dbReference type="RuleBase" id="RU003357"/>
    </source>
</evidence>
<evidence type="ECO:0000256" key="5">
    <source>
        <dbReference type="ARBA" id="ARBA00023077"/>
    </source>
</evidence>
<gene>
    <name evidence="14" type="ORF">AGRI_11337</name>
</gene>
<dbReference type="EMBL" id="AKKU01000020">
    <property type="protein sequence ID" value="EIW88392.1"/>
    <property type="molecule type" value="Genomic_DNA"/>
</dbReference>
<keyword evidence="6 8" id="KW-0472">Membrane</keyword>
<comment type="subcellular location">
    <subcellularLocation>
        <location evidence="1 8">Cell outer membrane</location>
        <topology evidence="1 8">Multi-pass membrane protein</topology>
    </subcellularLocation>
</comment>
<dbReference type="Proteomes" id="UP000035062">
    <property type="component" value="Unassembled WGS sequence"/>
</dbReference>
<evidence type="ECO:0000256" key="10">
    <source>
        <dbReference type="SAM" id="MobiDB-lite"/>
    </source>
</evidence>
<keyword evidence="7 8" id="KW-0998">Cell outer membrane</keyword>
<keyword evidence="2 8" id="KW-0813">Transport</keyword>
<feature type="domain" description="TonB-dependent receptor-like beta-barrel" evidence="12">
    <location>
        <begin position="307"/>
        <end position="791"/>
    </location>
</feature>
<evidence type="ECO:0000256" key="4">
    <source>
        <dbReference type="ARBA" id="ARBA00022692"/>
    </source>
</evidence>
<dbReference type="AlphaFoldDB" id="I9P0G5"/>
<keyword evidence="3 8" id="KW-1134">Transmembrane beta strand</keyword>
<feature type="domain" description="TonB-dependent receptor plug" evidence="13">
    <location>
        <begin position="54"/>
        <end position="175"/>
    </location>
</feature>
<proteinExistence type="inferred from homology"/>
<dbReference type="eggNOG" id="COG4771">
    <property type="taxonomic scope" value="Bacteria"/>
</dbReference>
<evidence type="ECO:0000313" key="15">
    <source>
        <dbReference type="Proteomes" id="UP000035062"/>
    </source>
</evidence>
<protein>
    <submittedName>
        <fullName evidence="14">TonB-dependent receptor</fullName>
    </submittedName>
</protein>
<dbReference type="InterPro" id="IPR039426">
    <property type="entry name" value="TonB-dep_rcpt-like"/>
</dbReference>
<dbReference type="RefSeq" id="WP_008985093.1">
    <property type="nucleotide sequence ID" value="NZ_AKKU01000020.1"/>
</dbReference>
<accession>I9P0G5</accession>
<evidence type="ECO:0000256" key="7">
    <source>
        <dbReference type="ARBA" id="ARBA00023237"/>
    </source>
</evidence>
<comment type="similarity">
    <text evidence="8 9">Belongs to the TonB-dependent receptor family.</text>
</comment>
<name>I9P0G5_9ALTE</name>
<dbReference type="PANTHER" id="PTHR47234">
    <property type="match status" value="1"/>
</dbReference>
<dbReference type="PATRIC" id="fig|1195246.3.peg.2249"/>
<organism evidence="14 15">
    <name type="scientific">Alishewanella agri BL06</name>
    <dbReference type="NCBI Taxonomy" id="1195246"/>
    <lineage>
        <taxon>Bacteria</taxon>
        <taxon>Pseudomonadati</taxon>
        <taxon>Pseudomonadota</taxon>
        <taxon>Gammaproteobacteria</taxon>
        <taxon>Alteromonadales</taxon>
        <taxon>Alteromonadaceae</taxon>
        <taxon>Alishewanella</taxon>
    </lineage>
</organism>
<evidence type="ECO:0000256" key="3">
    <source>
        <dbReference type="ARBA" id="ARBA00022452"/>
    </source>
</evidence>
<dbReference type="InterPro" id="IPR012910">
    <property type="entry name" value="Plug_dom"/>
</dbReference>
<comment type="caution">
    <text evidence="14">The sequence shown here is derived from an EMBL/GenBank/DDBJ whole genome shotgun (WGS) entry which is preliminary data.</text>
</comment>
<dbReference type="Gene3D" id="2.170.130.10">
    <property type="entry name" value="TonB-dependent receptor, plug domain"/>
    <property type="match status" value="1"/>
</dbReference>
<keyword evidence="4 8" id="KW-0812">Transmembrane</keyword>
<evidence type="ECO:0000256" key="6">
    <source>
        <dbReference type="ARBA" id="ARBA00023136"/>
    </source>
</evidence>
<dbReference type="STRING" id="1195246.AGRI_11337"/>
<dbReference type="InterPro" id="IPR000531">
    <property type="entry name" value="Beta-barrel_TonB"/>
</dbReference>
<dbReference type="InterPro" id="IPR037066">
    <property type="entry name" value="Plug_dom_sf"/>
</dbReference>
<sequence>MHSFKPHPLALAVTLVLTSPLALAQQSNTSETEEKAERIEQIVVTGTRVAGRSVSDTAVPIDIVSAESLTRAGSTELNQVLSTALPSFNFPRPGLTDGTDTVRPATLRGLGPDQSLVLVNSKRRHSASLVNVNGSVGRGSSAVDLNTIPTAAIGSVEVLRDGASAQYGSDAIAGVLNVRLREASEGGNFTTSYGWRESTYTTPTTPPPAGATWSAPANIERSRTDGETLTLSGWRGFDLGNNAFLTVSAEYKDAERTERGGWDYRQQYPLVNGQFDERETFFNRFSAWYGEPELEQFTLFANAGKTLDNGKIYGWLSYQDREARSAGFYRPANDSRNIPEIYPNGFLPIIAPDVTDASAAVGYEFDVGEWTIDTSLVWGQNRMAFTIENTLNRSIGPLSKTEFDAGGFRYGQAVFNLSGVRSFNVDGLASPLNVATGIEMRRERYSIFAGEPDSWRNGGVLLNGAPTPSGAQVFPGFRPSNEVRETRRALGAYVDLEANLTDNMLGSVAVRAEDYSDFGSNVTGKAALRYDFTDNFAIRGSLQNGFRAPSLQQQNFTATSTNFINGVPFDITTFPVSDPVAQALGAQALDAEESVNYSLGTVFRIGGVSVTIDGYRIDIDDRIVLSENLTAANVRDYLTSQGFIGIGGGRFFINGVDTETQGVDVVINWSLPTDKLGLFDFTLVGNYNETKVTSVPETSQLSALNPAPTLFGRVNVLTFEKGTPKDKYGATVNWSFDNLSATLKATRYGEVLAPGTTPATDFILSPKTLVDLEARYEFNDNWTLAFGADNIFDQYPDAFPINLNTTGATSFSNYSPFGRSGRLFYGRVAYNF</sequence>
<keyword evidence="11" id="KW-0732">Signal</keyword>
<evidence type="ECO:0000256" key="8">
    <source>
        <dbReference type="PROSITE-ProRule" id="PRU01360"/>
    </source>
</evidence>
<dbReference type="Pfam" id="PF00593">
    <property type="entry name" value="TonB_dep_Rec_b-barrel"/>
    <property type="match status" value="1"/>
</dbReference>
<dbReference type="InterPro" id="IPR036942">
    <property type="entry name" value="Beta-barrel_TonB_sf"/>
</dbReference>
<dbReference type="GO" id="GO:0009279">
    <property type="term" value="C:cell outer membrane"/>
    <property type="evidence" value="ECO:0007669"/>
    <property type="project" value="UniProtKB-SubCell"/>
</dbReference>
<evidence type="ECO:0000256" key="11">
    <source>
        <dbReference type="SAM" id="SignalP"/>
    </source>
</evidence>